<dbReference type="Pfam" id="PF09731">
    <property type="entry name" value="Mitofilin"/>
    <property type="match status" value="2"/>
</dbReference>
<dbReference type="OMA" id="NEWLTTH"/>
<evidence type="ECO:0000256" key="6">
    <source>
        <dbReference type="ARBA" id="ARBA00022989"/>
    </source>
</evidence>
<dbReference type="InterPro" id="IPR019133">
    <property type="entry name" value="MIC60"/>
</dbReference>
<dbReference type="FunCoup" id="A0A168SPW1">
    <property type="interactions" value="171"/>
</dbReference>
<feature type="region of interest" description="Disordered" evidence="11">
    <location>
        <begin position="158"/>
        <end position="180"/>
    </location>
</feature>
<dbReference type="EMBL" id="LT554937">
    <property type="protein sequence ID" value="SAM08750.1"/>
    <property type="molecule type" value="Genomic_DNA"/>
</dbReference>
<dbReference type="OrthoDB" id="10261039at2759"/>
<evidence type="ECO:0000313" key="13">
    <source>
        <dbReference type="Proteomes" id="UP000078561"/>
    </source>
</evidence>
<gene>
    <name evidence="12" type="primary">ABSGL_14416.1 scaffold 14663</name>
</gene>
<accession>A0A168SPW1</accession>
<proteinExistence type="inferred from homology"/>
<protein>
    <recommendedName>
        <fullName evidence="3 10">MICOS complex subunit MIC60</fullName>
    </recommendedName>
    <alternativeName>
        <fullName evidence="10">Mitofilin</fullName>
    </alternativeName>
</protein>
<name>A0A168SPW1_ABSGL</name>
<dbReference type="AlphaFoldDB" id="A0A168SPW1"/>
<evidence type="ECO:0000256" key="1">
    <source>
        <dbReference type="ARBA" id="ARBA00004434"/>
    </source>
</evidence>
<dbReference type="PANTHER" id="PTHR15415:SF7">
    <property type="entry name" value="MICOS COMPLEX SUBUNIT MIC60"/>
    <property type="match status" value="1"/>
</dbReference>
<comment type="similarity">
    <text evidence="2 10">Belongs to the MICOS complex subunit Mic60 family.</text>
</comment>
<evidence type="ECO:0000313" key="12">
    <source>
        <dbReference type="EMBL" id="SAM08750.1"/>
    </source>
</evidence>
<feature type="transmembrane region" description="Helical" evidence="10">
    <location>
        <begin position="50"/>
        <end position="69"/>
    </location>
</feature>
<dbReference type="GO" id="GO:0061617">
    <property type="term" value="C:MICOS complex"/>
    <property type="evidence" value="ECO:0007669"/>
    <property type="project" value="TreeGrafter"/>
</dbReference>
<comment type="function">
    <text evidence="9">Component of the MICOS complex, a large protein complex of the mitochondrial inner membrane that plays crucial roles in the maintenance of crista junctions, inner membrane architecture, and formation of contact sites to the outer membrane. Plays a role in keeping cristae membranes connected to the inner boundary membrane. Also promotes protein import via the mitochondrial intermembrane space assembly (MIA) pathway.</text>
</comment>
<keyword evidence="6 10" id="KW-1133">Transmembrane helix</keyword>
<evidence type="ECO:0000256" key="8">
    <source>
        <dbReference type="ARBA" id="ARBA00023136"/>
    </source>
</evidence>
<dbReference type="GO" id="GO:0042407">
    <property type="term" value="P:cristae formation"/>
    <property type="evidence" value="ECO:0007669"/>
    <property type="project" value="TreeGrafter"/>
</dbReference>
<reference evidence="12" key="1">
    <citation type="submission" date="2016-04" db="EMBL/GenBank/DDBJ databases">
        <authorList>
            <person name="Evans L.H."/>
            <person name="Alamgir A."/>
            <person name="Owens N."/>
            <person name="Weber N.D."/>
            <person name="Virtaneva K."/>
            <person name="Barbian K."/>
            <person name="Babar A."/>
            <person name="Rosenke K."/>
        </authorList>
    </citation>
    <scope>NUCLEOTIDE SEQUENCE [LARGE SCALE GENOMIC DNA]</scope>
    <source>
        <strain evidence="12">CBS 101.48</strain>
    </source>
</reference>
<keyword evidence="5 10" id="KW-0999">Mitochondrion inner membrane</keyword>
<organism evidence="12">
    <name type="scientific">Absidia glauca</name>
    <name type="common">Pin mould</name>
    <dbReference type="NCBI Taxonomy" id="4829"/>
    <lineage>
        <taxon>Eukaryota</taxon>
        <taxon>Fungi</taxon>
        <taxon>Fungi incertae sedis</taxon>
        <taxon>Mucoromycota</taxon>
        <taxon>Mucoromycotina</taxon>
        <taxon>Mucoromycetes</taxon>
        <taxon>Mucorales</taxon>
        <taxon>Cunninghamellaceae</taxon>
        <taxon>Absidia</taxon>
    </lineage>
</organism>
<evidence type="ECO:0000256" key="2">
    <source>
        <dbReference type="ARBA" id="ARBA00010877"/>
    </source>
</evidence>
<keyword evidence="4 10" id="KW-0812">Transmembrane</keyword>
<comment type="subunit">
    <text evidence="10">Component of the mitochondrial contact site and cristae organizing system (MICOS) complex.</text>
</comment>
<dbReference type="PANTHER" id="PTHR15415">
    <property type="entry name" value="MITOFILIN"/>
    <property type="match status" value="1"/>
</dbReference>
<comment type="subcellular location">
    <subcellularLocation>
        <location evidence="1 10">Mitochondrion inner membrane</location>
        <topology evidence="1 10">Single-pass membrane protein</topology>
    </subcellularLocation>
</comment>
<evidence type="ECO:0000256" key="10">
    <source>
        <dbReference type="RuleBase" id="RU363000"/>
    </source>
</evidence>
<keyword evidence="8 10" id="KW-0472">Membrane</keyword>
<evidence type="ECO:0000256" key="3">
    <source>
        <dbReference type="ARBA" id="ARBA00018116"/>
    </source>
</evidence>
<sequence>MLRGASILSTTTRVASRSIRSPLLSRSYTATTNGGEQAVNKKSGSLAKKLFWLTFLGAGAYGGATYLALNNEAFHDTFTTYVPGGEQVLDALEDAAADADVKEYYQKGLQWKQQASDTASQLATHAGNAKESALDWYEYLGDVVAYLKGDKEAASLQSSSNSTLDGVTRKQPRSFSPKESPLFDHIVNGGSAARVPTFKSANDEPIVDELIKTAQQLVKTLNEVGLTGHAKRLADIVSRDIKLIDQEFQTVRDGQALVQSKVALLNKHAEKVDKKVSDHYEALVAKVTTAQDKSKKRVADKADKLKTLLVAEQTKLQQQLVEMGQLELDSQRDQAMVKLKEDLKVQLVDLQQKFADRVHRQVEEERGGRLANVDKVVAHQTQLERISNANAEYLDDSRKAHQLLVAIDALKRAAYAGNKQAFLQELQTLRVLSRPDSPFANQVEKRNDALVQVVAANISETVAEHGISSFTQLVDRFETVSSEVRDASLIPEEGSSMISHIISIALSKLLFPKHGLVPGDDIEARLARAEYYLTHGDDLESATREMNQLKGWPKHLTADWLDAARRHLEIKQALDVMRTQAVLSSLLQLE</sequence>
<evidence type="ECO:0000256" key="7">
    <source>
        <dbReference type="ARBA" id="ARBA00023128"/>
    </source>
</evidence>
<keyword evidence="7 10" id="KW-0496">Mitochondrion</keyword>
<evidence type="ECO:0000256" key="5">
    <source>
        <dbReference type="ARBA" id="ARBA00022792"/>
    </source>
</evidence>
<keyword evidence="13" id="KW-1185">Reference proteome</keyword>
<dbReference type="STRING" id="4829.A0A168SPW1"/>
<evidence type="ECO:0000256" key="9">
    <source>
        <dbReference type="ARBA" id="ARBA00025571"/>
    </source>
</evidence>
<dbReference type="InParanoid" id="A0A168SPW1"/>
<evidence type="ECO:0000256" key="11">
    <source>
        <dbReference type="SAM" id="MobiDB-lite"/>
    </source>
</evidence>
<evidence type="ECO:0000256" key="4">
    <source>
        <dbReference type="ARBA" id="ARBA00022692"/>
    </source>
</evidence>
<dbReference type="Proteomes" id="UP000078561">
    <property type="component" value="Unassembled WGS sequence"/>
</dbReference>